<evidence type="ECO:0000313" key="3">
    <source>
        <dbReference type="Proteomes" id="UP000789396"/>
    </source>
</evidence>
<keyword evidence="3" id="KW-1185">Reference proteome</keyword>
<comment type="caution">
    <text evidence="2">The sequence shown here is derived from an EMBL/GenBank/DDBJ whole genome shotgun (WGS) entry which is preliminary data.</text>
</comment>
<proteinExistence type="predicted"/>
<accession>A0A9N9JUA1</accession>
<evidence type="ECO:0000256" key="1">
    <source>
        <dbReference type="SAM" id="MobiDB-lite"/>
    </source>
</evidence>
<name>A0A9N9JUA1_9GLOM</name>
<feature type="non-terminal residue" evidence="2">
    <location>
        <position position="119"/>
    </location>
</feature>
<dbReference type="AlphaFoldDB" id="A0A9N9JUA1"/>
<dbReference type="EMBL" id="CAJVPZ010066763">
    <property type="protein sequence ID" value="CAG8796432.1"/>
    <property type="molecule type" value="Genomic_DNA"/>
</dbReference>
<protein>
    <submittedName>
        <fullName evidence="2">7176_t:CDS:1</fullName>
    </submittedName>
</protein>
<sequence length="119" mass="13583">RDFWSKMRKNCQSLRSPEIINVIIHNQQTKSEEVHEIDAAHAKLLDYVEENPTPEKSAQIVSELAKKLTKCTQFEILKLQAEKKQTQKDILIPESEEPSSFKMADLADGGATFKKKNAK</sequence>
<dbReference type="Proteomes" id="UP000789396">
    <property type="component" value="Unassembled WGS sequence"/>
</dbReference>
<reference evidence="2" key="1">
    <citation type="submission" date="2021-06" db="EMBL/GenBank/DDBJ databases">
        <authorList>
            <person name="Kallberg Y."/>
            <person name="Tangrot J."/>
            <person name="Rosling A."/>
        </authorList>
    </citation>
    <scope>NUCLEOTIDE SEQUENCE</scope>
    <source>
        <strain evidence="2">IN212</strain>
    </source>
</reference>
<evidence type="ECO:0000313" key="2">
    <source>
        <dbReference type="EMBL" id="CAG8796432.1"/>
    </source>
</evidence>
<feature type="region of interest" description="Disordered" evidence="1">
    <location>
        <begin position="91"/>
        <end position="119"/>
    </location>
</feature>
<feature type="non-terminal residue" evidence="2">
    <location>
        <position position="1"/>
    </location>
</feature>
<gene>
    <name evidence="2" type="ORF">RFULGI_LOCUS17268</name>
</gene>
<organism evidence="2 3">
    <name type="scientific">Racocetra fulgida</name>
    <dbReference type="NCBI Taxonomy" id="60492"/>
    <lineage>
        <taxon>Eukaryota</taxon>
        <taxon>Fungi</taxon>
        <taxon>Fungi incertae sedis</taxon>
        <taxon>Mucoromycota</taxon>
        <taxon>Glomeromycotina</taxon>
        <taxon>Glomeromycetes</taxon>
        <taxon>Diversisporales</taxon>
        <taxon>Gigasporaceae</taxon>
        <taxon>Racocetra</taxon>
    </lineage>
</organism>